<dbReference type="InterPro" id="IPR049492">
    <property type="entry name" value="BD-FAE-like_dom"/>
</dbReference>
<dbReference type="Gene3D" id="3.40.50.1820">
    <property type="entry name" value="alpha/beta hydrolase"/>
    <property type="match status" value="1"/>
</dbReference>
<dbReference type="RefSeq" id="WP_306886378.1">
    <property type="nucleotide sequence ID" value="NZ_JAUSUL010000003.1"/>
</dbReference>
<dbReference type="PANTHER" id="PTHR48081">
    <property type="entry name" value="AB HYDROLASE SUPERFAMILY PROTEIN C4A8.06C"/>
    <property type="match status" value="1"/>
</dbReference>
<evidence type="ECO:0000256" key="1">
    <source>
        <dbReference type="ARBA" id="ARBA00022801"/>
    </source>
</evidence>
<dbReference type="InterPro" id="IPR050300">
    <property type="entry name" value="GDXG_lipolytic_enzyme"/>
</dbReference>
<dbReference type="GO" id="GO:0004061">
    <property type="term" value="F:arylformamidase activity"/>
    <property type="evidence" value="ECO:0007669"/>
    <property type="project" value="UniProtKB-EC"/>
</dbReference>
<feature type="domain" description="BD-FAE-like" evidence="2">
    <location>
        <begin position="61"/>
        <end position="164"/>
    </location>
</feature>
<dbReference type="Pfam" id="PF20434">
    <property type="entry name" value="BD-FAE"/>
    <property type="match status" value="1"/>
</dbReference>
<sequence length="291" mass="32277">MSETVYLHYTQAELDRAYNQRVWAQNADELLERWRQTAGEVQATHPGYEEIAYGSGANERLDLYRTSATPAPIHIHVHGGAWRFQTKDDGALVARAMTEAGMHFVVPEFDKLPDVRMPTMVEQLVRVVQWAYRNADAFGGDRDRILLSGHSSGAHLAAVLATLDWTRHDLPADVLSSLVCISGAYDLEAVMLSARRTYIDLSADEVDLLSAPRHVSGIRCPVWVLYGDGETPEFIRQAHAFAETLSTCGKLKALTEVAGCNHFEIYERMSDPTGPVFQAVTEATRASETAD</sequence>
<keyword evidence="1 3" id="KW-0378">Hydrolase</keyword>
<comment type="caution">
    <text evidence="3">The sequence shown here is derived from an EMBL/GenBank/DDBJ whole genome shotgun (WGS) entry which is preliminary data.</text>
</comment>
<dbReference type="EMBL" id="JAUSUL010000003">
    <property type="protein sequence ID" value="MDQ0316493.1"/>
    <property type="molecule type" value="Genomic_DNA"/>
</dbReference>
<protein>
    <submittedName>
        <fullName evidence="3">Arylformamidase</fullName>
        <ecNumber evidence="3">3.5.1.9</ecNumber>
    </submittedName>
</protein>
<gene>
    <name evidence="3" type="ORF">J2S73_002969</name>
</gene>
<dbReference type="AlphaFoldDB" id="A0AAE3VQV1"/>
<dbReference type="Proteomes" id="UP001229244">
    <property type="component" value="Unassembled WGS sequence"/>
</dbReference>
<evidence type="ECO:0000313" key="3">
    <source>
        <dbReference type="EMBL" id="MDQ0316493.1"/>
    </source>
</evidence>
<dbReference type="PANTHER" id="PTHR48081:SF33">
    <property type="entry name" value="KYNURENINE FORMAMIDASE"/>
    <property type="match status" value="1"/>
</dbReference>
<dbReference type="InterPro" id="IPR029058">
    <property type="entry name" value="AB_hydrolase_fold"/>
</dbReference>
<dbReference type="InterPro" id="IPR019826">
    <property type="entry name" value="Carboxylesterase_B_AS"/>
</dbReference>
<organism evidence="3 4">
    <name type="scientific">Amorphus orientalis</name>
    <dbReference type="NCBI Taxonomy" id="649198"/>
    <lineage>
        <taxon>Bacteria</taxon>
        <taxon>Pseudomonadati</taxon>
        <taxon>Pseudomonadota</taxon>
        <taxon>Alphaproteobacteria</taxon>
        <taxon>Hyphomicrobiales</taxon>
        <taxon>Amorphaceae</taxon>
        <taxon>Amorphus</taxon>
    </lineage>
</organism>
<proteinExistence type="predicted"/>
<dbReference type="PROSITE" id="PS00122">
    <property type="entry name" value="CARBOXYLESTERASE_B_1"/>
    <property type="match status" value="1"/>
</dbReference>
<dbReference type="EC" id="3.5.1.9" evidence="3"/>
<name>A0AAE3VQV1_9HYPH</name>
<dbReference type="SUPFAM" id="SSF53474">
    <property type="entry name" value="alpha/beta-Hydrolases"/>
    <property type="match status" value="1"/>
</dbReference>
<reference evidence="3" key="1">
    <citation type="submission" date="2023-07" db="EMBL/GenBank/DDBJ databases">
        <title>Genomic Encyclopedia of Type Strains, Phase IV (KMG-IV): sequencing the most valuable type-strain genomes for metagenomic binning, comparative biology and taxonomic classification.</title>
        <authorList>
            <person name="Goeker M."/>
        </authorList>
    </citation>
    <scope>NUCLEOTIDE SEQUENCE</scope>
    <source>
        <strain evidence="3">DSM 21202</strain>
    </source>
</reference>
<keyword evidence="4" id="KW-1185">Reference proteome</keyword>
<evidence type="ECO:0000313" key="4">
    <source>
        <dbReference type="Proteomes" id="UP001229244"/>
    </source>
</evidence>
<accession>A0AAE3VQV1</accession>
<evidence type="ECO:0000259" key="2">
    <source>
        <dbReference type="Pfam" id="PF20434"/>
    </source>
</evidence>